<proteinExistence type="predicted"/>
<dbReference type="WBParaSite" id="nRc.2.0.1.t07616-RA">
    <property type="protein sequence ID" value="nRc.2.0.1.t07616-RA"/>
    <property type="gene ID" value="nRc.2.0.1.g07616"/>
</dbReference>
<sequence length="126" mass="14561">MSNSSLPNSVEKSHTLVLGSQGKFAVHIIDDLVVVHQQESKTSLIFDIERVDVIEHDLNPEYIRPVYDSSSIYYSSLADKNADVELCCMWFVELNLESSLRNFIYKVKLEENVFDLSTHYLKKKNF</sequence>
<reference evidence="2" key="1">
    <citation type="submission" date="2022-11" db="UniProtKB">
        <authorList>
            <consortium name="WormBaseParasite"/>
        </authorList>
    </citation>
    <scope>IDENTIFICATION</scope>
</reference>
<organism evidence="1 2">
    <name type="scientific">Romanomermis culicivorax</name>
    <name type="common">Nematode worm</name>
    <dbReference type="NCBI Taxonomy" id="13658"/>
    <lineage>
        <taxon>Eukaryota</taxon>
        <taxon>Metazoa</taxon>
        <taxon>Ecdysozoa</taxon>
        <taxon>Nematoda</taxon>
        <taxon>Enoplea</taxon>
        <taxon>Dorylaimia</taxon>
        <taxon>Mermithida</taxon>
        <taxon>Mermithoidea</taxon>
        <taxon>Mermithidae</taxon>
        <taxon>Romanomermis</taxon>
    </lineage>
</organism>
<evidence type="ECO:0000313" key="1">
    <source>
        <dbReference type="Proteomes" id="UP000887565"/>
    </source>
</evidence>
<keyword evidence="1" id="KW-1185">Reference proteome</keyword>
<dbReference type="Proteomes" id="UP000887565">
    <property type="component" value="Unplaced"/>
</dbReference>
<dbReference type="AlphaFoldDB" id="A0A915I0G2"/>
<accession>A0A915I0G2</accession>
<evidence type="ECO:0000313" key="2">
    <source>
        <dbReference type="WBParaSite" id="nRc.2.0.1.t07616-RA"/>
    </source>
</evidence>
<name>A0A915I0G2_ROMCU</name>
<protein>
    <submittedName>
        <fullName evidence="2">Uncharacterized protein</fullName>
    </submittedName>
</protein>